<feature type="transmembrane region" description="Helical" evidence="1">
    <location>
        <begin position="74"/>
        <end position="97"/>
    </location>
</feature>
<gene>
    <name evidence="2" type="ORF">PLOB_00011695</name>
</gene>
<name>A0ABN8QYI9_9CNID</name>
<accession>A0ABN8QYI9</accession>
<dbReference type="Proteomes" id="UP001159405">
    <property type="component" value="Unassembled WGS sequence"/>
</dbReference>
<keyword evidence="1" id="KW-0472">Membrane</keyword>
<feature type="non-terminal residue" evidence="2">
    <location>
        <position position="1"/>
    </location>
</feature>
<reference evidence="2 3" key="1">
    <citation type="submission" date="2022-05" db="EMBL/GenBank/DDBJ databases">
        <authorList>
            <consortium name="Genoscope - CEA"/>
            <person name="William W."/>
        </authorList>
    </citation>
    <scope>NUCLEOTIDE SEQUENCE [LARGE SCALE GENOMIC DNA]</scope>
</reference>
<protein>
    <recommendedName>
        <fullName evidence="4">G-protein coupled receptors family 1 profile domain-containing protein</fullName>
    </recommendedName>
</protein>
<dbReference type="Gene3D" id="1.20.1070.10">
    <property type="entry name" value="Rhodopsin 7-helix transmembrane proteins"/>
    <property type="match status" value="1"/>
</dbReference>
<evidence type="ECO:0000313" key="3">
    <source>
        <dbReference type="Proteomes" id="UP001159405"/>
    </source>
</evidence>
<keyword evidence="3" id="KW-1185">Reference proteome</keyword>
<sequence>LVGTATGLLLIFEPDNLERDLELSTAFSCESFVYLTVTELLPVASLANISLISSERLHVTLFPFRHCLAGKRDYLIIVFCSWLFSLTLSSAIALLYLRLSLANPYVNASDTLFSPLSFSQFRMS</sequence>
<evidence type="ECO:0000256" key="1">
    <source>
        <dbReference type="SAM" id="Phobius"/>
    </source>
</evidence>
<keyword evidence="1" id="KW-1133">Transmembrane helix</keyword>
<organism evidence="2 3">
    <name type="scientific">Porites lobata</name>
    <dbReference type="NCBI Taxonomy" id="104759"/>
    <lineage>
        <taxon>Eukaryota</taxon>
        <taxon>Metazoa</taxon>
        <taxon>Cnidaria</taxon>
        <taxon>Anthozoa</taxon>
        <taxon>Hexacorallia</taxon>
        <taxon>Scleractinia</taxon>
        <taxon>Fungiina</taxon>
        <taxon>Poritidae</taxon>
        <taxon>Porites</taxon>
    </lineage>
</organism>
<evidence type="ECO:0008006" key="4">
    <source>
        <dbReference type="Google" id="ProtNLM"/>
    </source>
</evidence>
<comment type="caution">
    <text evidence="2">The sequence shown here is derived from an EMBL/GenBank/DDBJ whole genome shotgun (WGS) entry which is preliminary data.</text>
</comment>
<dbReference type="EMBL" id="CALNXK010000162">
    <property type="protein sequence ID" value="CAH3171256.1"/>
    <property type="molecule type" value="Genomic_DNA"/>
</dbReference>
<keyword evidence="1" id="KW-0812">Transmembrane</keyword>
<evidence type="ECO:0000313" key="2">
    <source>
        <dbReference type="EMBL" id="CAH3171256.1"/>
    </source>
</evidence>
<feature type="transmembrane region" description="Helical" evidence="1">
    <location>
        <begin position="32"/>
        <end position="53"/>
    </location>
</feature>
<proteinExistence type="predicted"/>